<dbReference type="AlphaFoldDB" id="A0A5B9W8X8"/>
<sequence precursor="true">MKVRECLCILLTAFALGWSAAPRALADGDDAGKAEGVAAAPRKPASFHEDFEGPQISWEREHTDTTINLIAQDRSDRAAHDGNRSERFQFEAEPGGQFFVSYSVPKAPMSDALSAAVYVRANRVGVQIYARVVLPADIDPDTKSPSFLLIPGTIYDRVDRWQRLELIGMMASVERQARVLRASSRRPVSVEKAYIDRVVVNLLGGSGASEVFLDDLSIAPVPDDVLASWKASAVPSPGPAAAARPRRAAGPEGTGRAVVRLDNNRMRRMGEDGKYRDWFPTAIDAPGADVAQLRLHGLDVLVDDRGTDVERLKAAIERGFLLMPRLESIEPGAAADEVDRYPFKESVAAWQVGGKLGAKRDAKAREEELARIRQLVSAMRQLPPGTSGITTGEVAGDLPFYARAPGNLDMVGIRPYLWASAQSPKEGMEFLNQRRRLAARANPGGLFWAWLPVSAPQAVVENIWGEDPPPAWGRPRITPEQLRLMTYMALSCGYRGIGYLGDADLCREAGKVLLIELAFLNMEIDICESTLAEGSDPIKNYGAFDPDPPDLPPPGMPLGTRVKPKKEFGPKPGLLASAIKDNRRGTLLLLADYASNAEFEPPQMAARNLIVRPMLREGAQAYQISPGGVKHLPRERSFGGTQLSIDEFDTTALILCTTDQGLRDRVEAAVAKVRPLAVSLAIEQAEFLLNQTTDIVGRLNADGHQLITPDLIQKRKERGITTRPTDERDLLAKSRALIQSAREAQERLDFALAWDEARRALRPLRTLRNGYWTLAQAELADAIKGNLPRPKDADTAPIPLLTKPVCCAPAIGFDTLPEMYIWKDWIAGQPGYRFGPNRVPSGSFDDPKRMAEDGWVNMDYQLEGLVAKMATVPREGGKPGRVLRMAVDPLQKEDLDKNVPFLDFPIAAVRSPAVEVDARNLIRISVLVKRPIASLPGMGGIIVRDSIGGEQLQFRTSDPIPSWSRVVIYRKAPAEGKLTVTLGLAGYGEAFFDDLRVELVEETSGREGPADDLAGDRPARRAGPPRAPETSPPSSAATSPTGRRG</sequence>
<proteinExistence type="predicted"/>
<organism evidence="3 4">
    <name type="scientific">Aquisphaera giovannonii</name>
    <dbReference type="NCBI Taxonomy" id="406548"/>
    <lineage>
        <taxon>Bacteria</taxon>
        <taxon>Pseudomonadati</taxon>
        <taxon>Planctomycetota</taxon>
        <taxon>Planctomycetia</taxon>
        <taxon>Isosphaerales</taxon>
        <taxon>Isosphaeraceae</taxon>
        <taxon>Aquisphaera</taxon>
    </lineage>
</organism>
<keyword evidence="2" id="KW-0732">Signal</keyword>
<evidence type="ECO:0000313" key="3">
    <source>
        <dbReference type="EMBL" id="QEH36973.1"/>
    </source>
</evidence>
<dbReference type="KEGG" id="agv:OJF2_55580"/>
<feature type="chain" id="PRO_5022938584" description="Glycoside hydrolase 123 C-terminal domain-containing protein" evidence="2">
    <location>
        <begin position="27"/>
        <end position="1045"/>
    </location>
</feature>
<evidence type="ECO:0000256" key="1">
    <source>
        <dbReference type="SAM" id="MobiDB-lite"/>
    </source>
</evidence>
<feature type="region of interest" description="Disordered" evidence="1">
    <location>
        <begin position="1002"/>
        <end position="1045"/>
    </location>
</feature>
<feature type="compositionally biased region" description="Basic and acidic residues" evidence="1">
    <location>
        <begin position="1002"/>
        <end position="1019"/>
    </location>
</feature>
<dbReference type="Proteomes" id="UP000324233">
    <property type="component" value="Chromosome"/>
</dbReference>
<evidence type="ECO:0000256" key="2">
    <source>
        <dbReference type="SAM" id="SignalP"/>
    </source>
</evidence>
<dbReference type="RefSeq" id="WP_148596596.1">
    <property type="nucleotide sequence ID" value="NZ_CP042997.1"/>
</dbReference>
<gene>
    <name evidence="3" type="ORF">OJF2_55580</name>
</gene>
<feature type="signal peptide" evidence="2">
    <location>
        <begin position="1"/>
        <end position="26"/>
    </location>
</feature>
<name>A0A5B9W8X8_9BACT</name>
<feature type="region of interest" description="Disordered" evidence="1">
    <location>
        <begin position="235"/>
        <end position="255"/>
    </location>
</feature>
<keyword evidence="4" id="KW-1185">Reference proteome</keyword>
<dbReference type="EMBL" id="CP042997">
    <property type="protein sequence ID" value="QEH36973.1"/>
    <property type="molecule type" value="Genomic_DNA"/>
</dbReference>
<evidence type="ECO:0000313" key="4">
    <source>
        <dbReference type="Proteomes" id="UP000324233"/>
    </source>
</evidence>
<protein>
    <recommendedName>
        <fullName evidence="5">Glycoside hydrolase 123 C-terminal domain-containing protein</fullName>
    </recommendedName>
</protein>
<evidence type="ECO:0008006" key="5">
    <source>
        <dbReference type="Google" id="ProtNLM"/>
    </source>
</evidence>
<feature type="compositionally biased region" description="Low complexity" evidence="1">
    <location>
        <begin position="1032"/>
        <end position="1045"/>
    </location>
</feature>
<accession>A0A5B9W8X8</accession>
<dbReference type="OrthoDB" id="285961at2"/>
<reference evidence="3 4" key="1">
    <citation type="submission" date="2019-08" db="EMBL/GenBank/DDBJ databases">
        <title>Deep-cultivation of Planctomycetes and their phenomic and genomic characterization uncovers novel biology.</title>
        <authorList>
            <person name="Wiegand S."/>
            <person name="Jogler M."/>
            <person name="Boedeker C."/>
            <person name="Pinto D."/>
            <person name="Vollmers J."/>
            <person name="Rivas-Marin E."/>
            <person name="Kohn T."/>
            <person name="Peeters S.H."/>
            <person name="Heuer A."/>
            <person name="Rast P."/>
            <person name="Oberbeckmann S."/>
            <person name="Bunk B."/>
            <person name="Jeske O."/>
            <person name="Meyerdierks A."/>
            <person name="Storesund J.E."/>
            <person name="Kallscheuer N."/>
            <person name="Luecker S."/>
            <person name="Lage O.M."/>
            <person name="Pohl T."/>
            <person name="Merkel B.J."/>
            <person name="Hornburger P."/>
            <person name="Mueller R.-W."/>
            <person name="Bruemmer F."/>
            <person name="Labrenz M."/>
            <person name="Spormann A.M."/>
            <person name="Op den Camp H."/>
            <person name="Overmann J."/>
            <person name="Amann R."/>
            <person name="Jetten M.S.M."/>
            <person name="Mascher T."/>
            <person name="Medema M.H."/>
            <person name="Devos D.P."/>
            <person name="Kaster A.-K."/>
            <person name="Ovreas L."/>
            <person name="Rohde M."/>
            <person name="Galperin M.Y."/>
            <person name="Jogler C."/>
        </authorList>
    </citation>
    <scope>NUCLEOTIDE SEQUENCE [LARGE SCALE GENOMIC DNA]</scope>
    <source>
        <strain evidence="3 4">OJF2</strain>
    </source>
</reference>